<dbReference type="EMBL" id="QZWG01000014">
    <property type="protein sequence ID" value="RZB69890.1"/>
    <property type="molecule type" value="Genomic_DNA"/>
</dbReference>
<protein>
    <recommendedName>
        <fullName evidence="3">Exocyst subunit Exo70 family protein</fullName>
    </recommendedName>
</protein>
<comment type="function">
    <text evidence="3">Component of the exocyst complex.</text>
</comment>
<dbReference type="SUPFAM" id="SSF74788">
    <property type="entry name" value="Cullin repeat-like"/>
    <property type="match status" value="1"/>
</dbReference>
<feature type="domain" description="Exocyst complex subunit Exo70 C-terminal" evidence="4">
    <location>
        <begin position="115"/>
        <end position="440"/>
    </location>
</feature>
<evidence type="ECO:0000313" key="6">
    <source>
        <dbReference type="Proteomes" id="UP000289340"/>
    </source>
</evidence>
<evidence type="ECO:0000256" key="3">
    <source>
        <dbReference type="RuleBase" id="RU365026"/>
    </source>
</evidence>
<keyword evidence="3" id="KW-0268">Exocytosis</keyword>
<dbReference type="EMBL" id="QZWG01000014">
    <property type="protein sequence ID" value="RZB69889.1"/>
    <property type="molecule type" value="Genomic_DNA"/>
</dbReference>
<evidence type="ECO:0000259" key="4">
    <source>
        <dbReference type="Pfam" id="PF03081"/>
    </source>
</evidence>
<dbReference type="PANTHER" id="PTHR12542:SF180">
    <property type="entry name" value="EXOCYST SUBUNIT EXO70 FAMILY PROTEIN"/>
    <property type="match status" value="1"/>
</dbReference>
<keyword evidence="2 3" id="KW-0813">Transport</keyword>
<keyword evidence="3" id="KW-0653">Protein transport</keyword>
<dbReference type="Proteomes" id="UP000289340">
    <property type="component" value="Chromosome 14"/>
</dbReference>
<sequence length="476" mass="55378">MMPQLMTCIRALQQGNSNVTNMLSKLVKEYLEDNSKPVVIDSNFVIDALPWGKINDLRKTIKLVIGVGFAQECYEVYCNWRRESLKECLINLLGLPEINVEKSRLLAFEDYILRRRIKAILVALRTLIPSERRLCDSVFEGFSSLADLCFTDICRGTLIQLLNIAVVFASASPSYWRRFEIIGMFEAWRDQIPEFESMVKKAMAIHNELGEASRDIFMKVINRIFHNPEANITVRTMDGKFNVMTINVMSYLIGLADQTSKHNGAGTSSLSLQIDRIMKHLERKWVAESKHLGERRYFFMMNNWRLVELCAEKSGLDVDCFKKYTAKIQQNLKLYQRSSWNVVLDLLKLENDDRFVEPNANAESMKDKLKLFNNHFKDLCSIQSRWVAFDMQLREQIMKSLENILLPAYGNFIGRFQDILGKHAYEYIRYGMFDIQDQINHLFLGTKPMNQYIKETERLLKFVSQTMCSSKKTYGV</sequence>
<evidence type="ECO:0000256" key="1">
    <source>
        <dbReference type="ARBA" id="ARBA00006756"/>
    </source>
</evidence>
<gene>
    <name evidence="5" type="ORF">D0Y65_039287</name>
</gene>
<dbReference type="GO" id="GO:0006887">
    <property type="term" value="P:exocytosis"/>
    <property type="evidence" value="ECO:0007669"/>
    <property type="project" value="UniProtKB-KW"/>
</dbReference>
<comment type="similarity">
    <text evidence="1 3">Belongs to the EXO70 family.</text>
</comment>
<dbReference type="GO" id="GO:0005546">
    <property type="term" value="F:phosphatidylinositol-4,5-bisphosphate binding"/>
    <property type="evidence" value="ECO:0007669"/>
    <property type="project" value="InterPro"/>
</dbReference>
<organism evidence="5 6">
    <name type="scientific">Glycine soja</name>
    <name type="common">Wild soybean</name>
    <dbReference type="NCBI Taxonomy" id="3848"/>
    <lineage>
        <taxon>Eukaryota</taxon>
        <taxon>Viridiplantae</taxon>
        <taxon>Streptophyta</taxon>
        <taxon>Embryophyta</taxon>
        <taxon>Tracheophyta</taxon>
        <taxon>Spermatophyta</taxon>
        <taxon>Magnoliopsida</taxon>
        <taxon>eudicotyledons</taxon>
        <taxon>Gunneridae</taxon>
        <taxon>Pentapetalae</taxon>
        <taxon>rosids</taxon>
        <taxon>fabids</taxon>
        <taxon>Fabales</taxon>
        <taxon>Fabaceae</taxon>
        <taxon>Papilionoideae</taxon>
        <taxon>50 kb inversion clade</taxon>
        <taxon>NPAAA clade</taxon>
        <taxon>indigoferoid/millettioid clade</taxon>
        <taxon>Phaseoleae</taxon>
        <taxon>Glycine</taxon>
        <taxon>Glycine subgen. Soja</taxon>
    </lineage>
</organism>
<dbReference type="EMBL" id="QZWG01000014">
    <property type="protein sequence ID" value="RZB69894.1"/>
    <property type="molecule type" value="Genomic_DNA"/>
</dbReference>
<dbReference type="GO" id="GO:0015031">
    <property type="term" value="P:protein transport"/>
    <property type="evidence" value="ECO:0007669"/>
    <property type="project" value="UniProtKB-KW"/>
</dbReference>
<accession>A0A445H8G7</accession>
<dbReference type="Gene3D" id="1.20.1280.170">
    <property type="entry name" value="Exocyst complex component Exo70"/>
    <property type="match status" value="1"/>
</dbReference>
<dbReference type="InterPro" id="IPR016159">
    <property type="entry name" value="Cullin_repeat-like_dom_sf"/>
</dbReference>
<dbReference type="EMBL" id="QZWG01000014">
    <property type="protein sequence ID" value="RZB69893.1"/>
    <property type="molecule type" value="Genomic_DNA"/>
</dbReference>
<dbReference type="InterPro" id="IPR004140">
    <property type="entry name" value="Exo70"/>
</dbReference>
<comment type="caution">
    <text evidence="5">The sequence shown here is derived from an EMBL/GenBank/DDBJ whole genome shotgun (WGS) entry which is preliminary data.</text>
</comment>
<dbReference type="EMBL" id="QZWG01000014">
    <property type="protein sequence ID" value="RZB69891.1"/>
    <property type="molecule type" value="Genomic_DNA"/>
</dbReference>
<dbReference type="Pfam" id="PF03081">
    <property type="entry name" value="Exo70_C"/>
    <property type="match status" value="1"/>
</dbReference>
<evidence type="ECO:0000313" key="5">
    <source>
        <dbReference type="EMBL" id="RZB69889.1"/>
    </source>
</evidence>
<evidence type="ECO:0000256" key="2">
    <source>
        <dbReference type="ARBA" id="ARBA00022448"/>
    </source>
</evidence>
<reference evidence="5 6" key="1">
    <citation type="submission" date="2018-09" db="EMBL/GenBank/DDBJ databases">
        <title>A high-quality reference genome of wild soybean provides a powerful tool to mine soybean genomes.</title>
        <authorList>
            <person name="Xie M."/>
            <person name="Chung C.Y.L."/>
            <person name="Li M.-W."/>
            <person name="Wong F.-L."/>
            <person name="Chan T.-F."/>
            <person name="Lam H.-M."/>
        </authorList>
    </citation>
    <scope>NUCLEOTIDE SEQUENCE [LARGE SCALE GENOMIC DNA]</scope>
    <source>
        <strain evidence="6">cv. W05</strain>
        <tissue evidence="5">Hypocotyl of etiolated seedlings</tissue>
    </source>
</reference>
<dbReference type="AlphaFoldDB" id="A0A445H8G7"/>
<keyword evidence="6" id="KW-1185">Reference proteome</keyword>
<dbReference type="EMBL" id="QZWG01000014">
    <property type="protein sequence ID" value="RZB69892.1"/>
    <property type="molecule type" value="Genomic_DNA"/>
</dbReference>
<name>A0A445H8G7_GLYSO</name>
<dbReference type="InterPro" id="IPR046364">
    <property type="entry name" value="Exo70_C"/>
</dbReference>
<dbReference type="PANTHER" id="PTHR12542">
    <property type="entry name" value="EXOCYST COMPLEX PROTEIN EXO70"/>
    <property type="match status" value="1"/>
</dbReference>
<proteinExistence type="inferred from homology"/>
<dbReference type="GO" id="GO:0000145">
    <property type="term" value="C:exocyst"/>
    <property type="evidence" value="ECO:0007669"/>
    <property type="project" value="InterPro"/>
</dbReference>